<dbReference type="EMBL" id="KQ258431">
    <property type="protein sequence ID" value="KOM28349.1"/>
    <property type="molecule type" value="Genomic_DNA"/>
</dbReference>
<dbReference type="AlphaFoldDB" id="A0A0L9TDW1"/>
<evidence type="ECO:0000256" key="1">
    <source>
        <dbReference type="SAM" id="MobiDB-lite"/>
    </source>
</evidence>
<dbReference type="Gramene" id="KOM28349">
    <property type="protein sequence ID" value="KOM28349"/>
    <property type="gene ID" value="LR48_Vigan530s000100"/>
</dbReference>
<sequence length="154" mass="17583">MGFSFPLAGSEPIRVLYTLSCANAPTFRLFSAQTLPHTFSKVLHIFYLFSCEKFSPPLTCSLVFHLSFGLEESILAWKHSHCQLKNCEFGERSEEGERWNQKRHQKLQKEEPQLPLNGSLPLSDTQEFTGNPLRAKMAAEGKKPTHALIDERYL</sequence>
<dbReference type="Proteomes" id="UP000053144">
    <property type="component" value="Unassembled WGS sequence"/>
</dbReference>
<proteinExistence type="predicted"/>
<protein>
    <submittedName>
        <fullName evidence="2">Uncharacterized protein</fullName>
    </submittedName>
</protein>
<evidence type="ECO:0000313" key="2">
    <source>
        <dbReference type="EMBL" id="KOM28349.1"/>
    </source>
</evidence>
<feature type="region of interest" description="Disordered" evidence="1">
    <location>
        <begin position="92"/>
        <end position="121"/>
    </location>
</feature>
<organism evidence="2 3">
    <name type="scientific">Phaseolus angularis</name>
    <name type="common">Azuki bean</name>
    <name type="synonym">Vigna angularis</name>
    <dbReference type="NCBI Taxonomy" id="3914"/>
    <lineage>
        <taxon>Eukaryota</taxon>
        <taxon>Viridiplantae</taxon>
        <taxon>Streptophyta</taxon>
        <taxon>Embryophyta</taxon>
        <taxon>Tracheophyta</taxon>
        <taxon>Spermatophyta</taxon>
        <taxon>Magnoliopsida</taxon>
        <taxon>eudicotyledons</taxon>
        <taxon>Gunneridae</taxon>
        <taxon>Pentapetalae</taxon>
        <taxon>rosids</taxon>
        <taxon>fabids</taxon>
        <taxon>Fabales</taxon>
        <taxon>Fabaceae</taxon>
        <taxon>Papilionoideae</taxon>
        <taxon>50 kb inversion clade</taxon>
        <taxon>NPAAA clade</taxon>
        <taxon>indigoferoid/millettioid clade</taxon>
        <taxon>Phaseoleae</taxon>
        <taxon>Vigna</taxon>
    </lineage>
</organism>
<gene>
    <name evidence="2" type="ORF">LR48_Vigan530s000100</name>
</gene>
<accession>A0A0L9TDW1</accession>
<reference evidence="3" key="1">
    <citation type="journal article" date="2015" name="Proc. Natl. Acad. Sci. U.S.A.">
        <title>Genome sequencing of adzuki bean (Vigna angularis) provides insight into high starch and low fat accumulation and domestication.</title>
        <authorList>
            <person name="Yang K."/>
            <person name="Tian Z."/>
            <person name="Chen C."/>
            <person name="Luo L."/>
            <person name="Zhao B."/>
            <person name="Wang Z."/>
            <person name="Yu L."/>
            <person name="Li Y."/>
            <person name="Sun Y."/>
            <person name="Li W."/>
            <person name="Chen Y."/>
            <person name="Li Y."/>
            <person name="Zhang Y."/>
            <person name="Ai D."/>
            <person name="Zhao J."/>
            <person name="Shang C."/>
            <person name="Ma Y."/>
            <person name="Wu B."/>
            <person name="Wang M."/>
            <person name="Gao L."/>
            <person name="Sun D."/>
            <person name="Zhang P."/>
            <person name="Guo F."/>
            <person name="Wang W."/>
            <person name="Li Y."/>
            <person name="Wang J."/>
            <person name="Varshney R.K."/>
            <person name="Wang J."/>
            <person name="Ling H.Q."/>
            <person name="Wan P."/>
        </authorList>
    </citation>
    <scope>NUCLEOTIDE SEQUENCE</scope>
    <source>
        <strain evidence="3">cv. Jingnong 6</strain>
    </source>
</reference>
<evidence type="ECO:0000313" key="3">
    <source>
        <dbReference type="Proteomes" id="UP000053144"/>
    </source>
</evidence>
<name>A0A0L9TDW1_PHAAN</name>